<dbReference type="AlphaFoldDB" id="A0AAE1LL69"/>
<protein>
    <recommendedName>
        <fullName evidence="2">Glyoxylate reductase/hydroxypyruvate reductase</fullName>
    </recommendedName>
</protein>
<gene>
    <name evidence="6" type="ORF">KUF71_002217</name>
</gene>
<dbReference type="GO" id="GO:0008465">
    <property type="term" value="F:hydroxypyruvate reductase (NADH) activity"/>
    <property type="evidence" value="ECO:0007669"/>
    <property type="project" value="TreeGrafter"/>
</dbReference>
<evidence type="ECO:0000259" key="5">
    <source>
        <dbReference type="Pfam" id="PF02826"/>
    </source>
</evidence>
<dbReference type="Pfam" id="PF00389">
    <property type="entry name" value="2-Hacid_dh"/>
    <property type="match status" value="1"/>
</dbReference>
<evidence type="ECO:0000313" key="7">
    <source>
        <dbReference type="Proteomes" id="UP001219518"/>
    </source>
</evidence>
<comment type="similarity">
    <text evidence="3">Belongs to the D-isomer specific 2-hydroxyacid dehydrogenase family.</text>
</comment>
<dbReference type="InterPro" id="IPR006139">
    <property type="entry name" value="D-isomer_2_OHA_DH_cat_dom"/>
</dbReference>
<dbReference type="Pfam" id="PF02826">
    <property type="entry name" value="2-Hacid_dh_C"/>
    <property type="match status" value="1"/>
</dbReference>
<dbReference type="SUPFAM" id="SSF52283">
    <property type="entry name" value="Formate/glycerate dehydrogenase catalytic domain-like"/>
    <property type="match status" value="1"/>
</dbReference>
<sequence>MGKPKVLVSSSAVPEAGLARLRQECELVLVPGNRPTHETIVKHIPATGVDAIYWCSKYKLDAEVINAAGPGLRAVATMSAGYDHIDAGLLKQRGIPLGNTANVLNDAVADTAVALVLTVLRRLQEGRRMLERGLWVTGCPQFMLGLDVTGSTVGIVGLGGIGQAFAKRIKAFNIGKLQYCGHKPKPEASALGAEFVTFEELVRTSDIIVLACPLTPETKDLFNEDVFEKMKSTSILINVGRGGCIEQEALVNALKNKKIWGAGLDVMTPEPIPPDHPLVTLENCVLFPHVGSATEGTRAAMAVLAAENILCHLRGEPMPSPV</sequence>
<dbReference type="PANTHER" id="PTHR10996:SF119">
    <property type="entry name" value="FI03731P-RELATED"/>
    <property type="match status" value="1"/>
</dbReference>
<reference evidence="6" key="1">
    <citation type="submission" date="2021-07" db="EMBL/GenBank/DDBJ databases">
        <authorList>
            <person name="Catto M.A."/>
            <person name="Jacobson A."/>
            <person name="Kennedy G."/>
            <person name="Labadie P."/>
            <person name="Hunt B.G."/>
            <person name="Srinivasan R."/>
        </authorList>
    </citation>
    <scope>NUCLEOTIDE SEQUENCE</scope>
    <source>
        <strain evidence="6">PL_HMW_Pooled</strain>
        <tissue evidence="6">Head</tissue>
    </source>
</reference>
<dbReference type="InterPro" id="IPR036291">
    <property type="entry name" value="NAD(P)-bd_dom_sf"/>
</dbReference>
<proteinExistence type="inferred from homology"/>
<keyword evidence="1 3" id="KW-0560">Oxidoreductase</keyword>
<keyword evidence="7" id="KW-1185">Reference proteome</keyword>
<accession>A0AAE1LL69</accession>
<evidence type="ECO:0000256" key="2">
    <source>
        <dbReference type="ARBA" id="ARBA00073306"/>
    </source>
</evidence>
<dbReference type="SUPFAM" id="SSF51735">
    <property type="entry name" value="NAD(P)-binding Rossmann-fold domains"/>
    <property type="match status" value="1"/>
</dbReference>
<organism evidence="6 7">
    <name type="scientific">Frankliniella fusca</name>
    <dbReference type="NCBI Taxonomy" id="407009"/>
    <lineage>
        <taxon>Eukaryota</taxon>
        <taxon>Metazoa</taxon>
        <taxon>Ecdysozoa</taxon>
        <taxon>Arthropoda</taxon>
        <taxon>Hexapoda</taxon>
        <taxon>Insecta</taxon>
        <taxon>Pterygota</taxon>
        <taxon>Neoptera</taxon>
        <taxon>Paraneoptera</taxon>
        <taxon>Thysanoptera</taxon>
        <taxon>Terebrantia</taxon>
        <taxon>Thripoidea</taxon>
        <taxon>Thripidae</taxon>
        <taxon>Frankliniella</taxon>
    </lineage>
</organism>
<dbReference type="FunFam" id="3.40.50.720:FF:000026">
    <property type="entry name" value="Glyoxylate/hydroxypyruvate reductase B"/>
    <property type="match status" value="1"/>
</dbReference>
<reference evidence="6" key="2">
    <citation type="journal article" date="2023" name="BMC Genomics">
        <title>Pest status, molecular evolution, and epigenetic factors derived from the genome assembly of Frankliniella fusca, a thysanopteran phytovirus vector.</title>
        <authorList>
            <person name="Catto M.A."/>
            <person name="Labadie P.E."/>
            <person name="Jacobson A.L."/>
            <person name="Kennedy G.G."/>
            <person name="Srinivasan R."/>
            <person name="Hunt B.G."/>
        </authorList>
    </citation>
    <scope>NUCLEOTIDE SEQUENCE</scope>
    <source>
        <strain evidence="6">PL_HMW_Pooled</strain>
    </source>
</reference>
<comment type="caution">
    <text evidence="6">The sequence shown here is derived from an EMBL/GenBank/DDBJ whole genome shotgun (WGS) entry which is preliminary data.</text>
</comment>
<feature type="domain" description="D-isomer specific 2-hydroxyacid dehydrogenase NAD-binding" evidence="5">
    <location>
        <begin position="113"/>
        <end position="291"/>
    </location>
</feature>
<dbReference type="Gene3D" id="3.40.50.720">
    <property type="entry name" value="NAD(P)-binding Rossmann-like Domain"/>
    <property type="match status" value="2"/>
</dbReference>
<evidence type="ECO:0000256" key="1">
    <source>
        <dbReference type="ARBA" id="ARBA00023002"/>
    </source>
</evidence>
<dbReference type="InterPro" id="IPR006140">
    <property type="entry name" value="D-isomer_DH_NAD-bd"/>
</dbReference>
<dbReference type="GO" id="GO:0051287">
    <property type="term" value="F:NAD binding"/>
    <property type="evidence" value="ECO:0007669"/>
    <property type="project" value="InterPro"/>
</dbReference>
<name>A0AAE1LL69_9NEOP</name>
<dbReference type="CDD" id="cd05301">
    <property type="entry name" value="GDH"/>
    <property type="match status" value="1"/>
</dbReference>
<evidence type="ECO:0000313" key="6">
    <source>
        <dbReference type="EMBL" id="KAK3923808.1"/>
    </source>
</evidence>
<dbReference type="Proteomes" id="UP001219518">
    <property type="component" value="Unassembled WGS sequence"/>
</dbReference>
<evidence type="ECO:0000256" key="3">
    <source>
        <dbReference type="RuleBase" id="RU003719"/>
    </source>
</evidence>
<dbReference type="GO" id="GO:0005829">
    <property type="term" value="C:cytosol"/>
    <property type="evidence" value="ECO:0007669"/>
    <property type="project" value="TreeGrafter"/>
</dbReference>
<dbReference type="PANTHER" id="PTHR10996">
    <property type="entry name" value="2-HYDROXYACID DEHYDROGENASE-RELATED"/>
    <property type="match status" value="1"/>
</dbReference>
<dbReference type="EMBL" id="JAHWGI010001149">
    <property type="protein sequence ID" value="KAK3923808.1"/>
    <property type="molecule type" value="Genomic_DNA"/>
</dbReference>
<dbReference type="InterPro" id="IPR050223">
    <property type="entry name" value="D-isomer_2-hydroxyacid_DH"/>
</dbReference>
<evidence type="ECO:0000259" key="4">
    <source>
        <dbReference type="Pfam" id="PF00389"/>
    </source>
</evidence>
<feature type="domain" description="D-isomer specific 2-hydroxyacid dehydrogenase catalytic" evidence="4">
    <location>
        <begin position="7"/>
        <end position="322"/>
    </location>
</feature>
<dbReference type="GO" id="GO:0030267">
    <property type="term" value="F:glyoxylate reductase (NADPH) activity"/>
    <property type="evidence" value="ECO:0007669"/>
    <property type="project" value="TreeGrafter"/>
</dbReference>